<dbReference type="PANTHER" id="PTHR43677">
    <property type="entry name" value="SHORT-CHAIN DEHYDROGENASE/REDUCTASE"/>
    <property type="match status" value="1"/>
</dbReference>
<dbReference type="CDD" id="cd08273">
    <property type="entry name" value="MDR8"/>
    <property type="match status" value="1"/>
</dbReference>
<dbReference type="Gene3D" id="3.90.180.10">
    <property type="entry name" value="Medium-chain alcohol dehydrogenases, catalytic domain"/>
    <property type="match status" value="1"/>
</dbReference>
<dbReference type="PANTHER" id="PTHR43677:SF4">
    <property type="entry name" value="QUINONE OXIDOREDUCTASE-LIKE PROTEIN 2"/>
    <property type="match status" value="1"/>
</dbReference>
<evidence type="ECO:0000259" key="1">
    <source>
        <dbReference type="SMART" id="SM00829"/>
    </source>
</evidence>
<accession>A0A5C9A8U5</accession>
<dbReference type="Pfam" id="PF13602">
    <property type="entry name" value="ADH_zinc_N_2"/>
    <property type="match status" value="1"/>
</dbReference>
<dbReference type="SMART" id="SM00829">
    <property type="entry name" value="PKS_ER"/>
    <property type="match status" value="1"/>
</dbReference>
<comment type="caution">
    <text evidence="2">The sequence shown here is derived from an EMBL/GenBank/DDBJ whole genome shotgun (WGS) entry which is preliminary data.</text>
</comment>
<dbReference type="SUPFAM" id="SSF50129">
    <property type="entry name" value="GroES-like"/>
    <property type="match status" value="1"/>
</dbReference>
<dbReference type="AlphaFoldDB" id="A0A5C9A8U5"/>
<gene>
    <name evidence="2" type="ORF">FV139_00995</name>
</gene>
<dbReference type="RefSeq" id="WP_148066380.1">
    <property type="nucleotide sequence ID" value="NZ_VRZA01000001.1"/>
</dbReference>
<proteinExistence type="predicted"/>
<dbReference type="SUPFAM" id="SSF51735">
    <property type="entry name" value="NAD(P)-binding Rossmann-fold domains"/>
    <property type="match status" value="1"/>
</dbReference>
<dbReference type="Pfam" id="PF08240">
    <property type="entry name" value="ADH_N"/>
    <property type="match status" value="1"/>
</dbReference>
<organism evidence="2 3">
    <name type="scientific">Parahaliea maris</name>
    <dbReference type="NCBI Taxonomy" id="2716870"/>
    <lineage>
        <taxon>Bacteria</taxon>
        <taxon>Pseudomonadati</taxon>
        <taxon>Pseudomonadota</taxon>
        <taxon>Gammaproteobacteria</taxon>
        <taxon>Cellvibrionales</taxon>
        <taxon>Halieaceae</taxon>
        <taxon>Parahaliea</taxon>
    </lineage>
</organism>
<dbReference type="InterPro" id="IPR011032">
    <property type="entry name" value="GroES-like_sf"/>
</dbReference>
<keyword evidence="3" id="KW-1185">Reference proteome</keyword>
<feature type="domain" description="Enoyl reductase (ER)" evidence="1">
    <location>
        <begin position="15"/>
        <end position="340"/>
    </location>
</feature>
<dbReference type="GO" id="GO:0016491">
    <property type="term" value="F:oxidoreductase activity"/>
    <property type="evidence" value="ECO:0007669"/>
    <property type="project" value="InterPro"/>
</dbReference>
<dbReference type="Proteomes" id="UP000321039">
    <property type="component" value="Unassembled WGS sequence"/>
</dbReference>
<sequence>MEHQPWKRIELKAFGGPEELHTVLQAELPEPGPGEVRVKVLTAGTGFTDTIIRQGQYVDVKDKPPFVLGYDWFGVVDAIGEGVSGFVPGDPVADMSVIGGYTQYLCVAADRLVKAPAGLDPAAAVCMILSYTTAYQMLTRECTLKPGDSILVHAAGGAVGTALLELGSEMGLKVYGTASSAKHPLLTELGAEPIDYRNEDFVDVLMRKTDGRGVDAVFDTIGGKNWSRSYRCLAFGGKLVAFGALQVTTGEERVPALLWGFAKLLVLWRILPDGRKTSFYNIHTRRQKHPEEFKADVETLFSMLAAGRLSPVVAQRRPLEDAAAVHREIDVGAIAGKVVLDCWAG</sequence>
<evidence type="ECO:0000313" key="3">
    <source>
        <dbReference type="Proteomes" id="UP000321039"/>
    </source>
</evidence>
<dbReference type="EMBL" id="VRZA01000001">
    <property type="protein sequence ID" value="TXS96110.1"/>
    <property type="molecule type" value="Genomic_DNA"/>
</dbReference>
<dbReference type="InterPro" id="IPR020843">
    <property type="entry name" value="ER"/>
</dbReference>
<dbReference type="Gene3D" id="3.40.50.720">
    <property type="entry name" value="NAD(P)-binding Rossmann-like Domain"/>
    <property type="match status" value="1"/>
</dbReference>
<dbReference type="InterPro" id="IPR051397">
    <property type="entry name" value="Zn-ADH-like_protein"/>
</dbReference>
<protein>
    <submittedName>
        <fullName evidence="2">Zinc-binding dehydrogenase</fullName>
    </submittedName>
</protein>
<dbReference type="InterPro" id="IPR013154">
    <property type="entry name" value="ADH-like_N"/>
</dbReference>
<name>A0A5C9A8U5_9GAMM</name>
<dbReference type="InterPro" id="IPR036291">
    <property type="entry name" value="NAD(P)-bd_dom_sf"/>
</dbReference>
<reference evidence="2 3" key="1">
    <citation type="submission" date="2019-08" db="EMBL/GenBank/DDBJ databases">
        <title>Parahaliea maris sp. nov., isolated from the surface seawater.</title>
        <authorList>
            <person name="Liu Y."/>
        </authorList>
    </citation>
    <scope>NUCLEOTIDE SEQUENCE [LARGE SCALE GENOMIC DNA]</scope>
    <source>
        <strain evidence="2 3">HSLHS9</strain>
    </source>
</reference>
<evidence type="ECO:0000313" key="2">
    <source>
        <dbReference type="EMBL" id="TXS96110.1"/>
    </source>
</evidence>